<dbReference type="AlphaFoldDB" id="A0A239EGG7"/>
<dbReference type="Pfam" id="PF12277">
    <property type="entry name" value="DUF3618"/>
    <property type="match status" value="1"/>
</dbReference>
<accession>A0A239EGG7</accession>
<evidence type="ECO:0008006" key="3">
    <source>
        <dbReference type="Google" id="ProtNLM"/>
    </source>
</evidence>
<keyword evidence="2" id="KW-1185">Reference proteome</keyword>
<proteinExistence type="predicted"/>
<evidence type="ECO:0000313" key="2">
    <source>
        <dbReference type="Proteomes" id="UP000198281"/>
    </source>
</evidence>
<protein>
    <recommendedName>
        <fullName evidence="3">DUF3618 domain-containing protein</fullName>
    </recommendedName>
</protein>
<sequence length="109" mass="11894">MIGDKADLANARAQADIARGRLVATLGELQQRLHPRALMKEAWEELRERGTEMADDAIRSAKEKPGRTAAIAGAVALFLARKPIAHGVMSLLDRRHDETEPAPEGSDED</sequence>
<evidence type="ECO:0000313" key="1">
    <source>
        <dbReference type="EMBL" id="SNS43746.1"/>
    </source>
</evidence>
<gene>
    <name evidence="1" type="ORF">SAMN06295912_106131</name>
</gene>
<name>A0A239EGG7_9SPHN</name>
<dbReference type="EMBL" id="FZOS01000006">
    <property type="protein sequence ID" value="SNS43746.1"/>
    <property type="molecule type" value="Genomic_DNA"/>
</dbReference>
<dbReference type="RefSeq" id="WP_089219064.1">
    <property type="nucleotide sequence ID" value="NZ_FZOS01000006.1"/>
</dbReference>
<dbReference type="Proteomes" id="UP000198281">
    <property type="component" value="Unassembled WGS sequence"/>
</dbReference>
<dbReference type="OrthoDB" id="7571914at2"/>
<dbReference type="InterPro" id="IPR022062">
    <property type="entry name" value="DUF3618"/>
</dbReference>
<reference evidence="2" key="1">
    <citation type="submission" date="2017-06" db="EMBL/GenBank/DDBJ databases">
        <authorList>
            <person name="Varghese N."/>
            <person name="Submissions S."/>
        </authorList>
    </citation>
    <scope>NUCLEOTIDE SEQUENCE [LARGE SCALE GENOMIC DNA]</scope>
    <source>
        <strain evidence="2">LNB2</strain>
    </source>
</reference>
<organism evidence="1 2">
    <name type="scientific">Edaphosphingomonas laterariae</name>
    <dbReference type="NCBI Taxonomy" id="861865"/>
    <lineage>
        <taxon>Bacteria</taxon>
        <taxon>Pseudomonadati</taxon>
        <taxon>Pseudomonadota</taxon>
        <taxon>Alphaproteobacteria</taxon>
        <taxon>Sphingomonadales</taxon>
        <taxon>Rhizorhabdaceae</taxon>
        <taxon>Edaphosphingomonas</taxon>
    </lineage>
</organism>